<dbReference type="EMBL" id="JACBAZ010000001">
    <property type="protein sequence ID" value="NWK54749.1"/>
    <property type="molecule type" value="Genomic_DNA"/>
</dbReference>
<dbReference type="AlphaFoldDB" id="A0A851GC44"/>
<dbReference type="InterPro" id="IPR000073">
    <property type="entry name" value="AB_hydrolase_1"/>
</dbReference>
<dbReference type="PANTHER" id="PTHR37946:SF1">
    <property type="entry name" value="SLL1969 PROTEIN"/>
    <property type="match status" value="1"/>
</dbReference>
<evidence type="ECO:0000313" key="3">
    <source>
        <dbReference type="Proteomes" id="UP000557872"/>
    </source>
</evidence>
<dbReference type="SUPFAM" id="SSF53474">
    <property type="entry name" value="alpha/beta-Hydrolases"/>
    <property type="match status" value="1"/>
</dbReference>
<dbReference type="Pfam" id="PF12697">
    <property type="entry name" value="Abhydrolase_6"/>
    <property type="match status" value="1"/>
</dbReference>
<dbReference type="RefSeq" id="WP_178931259.1">
    <property type="nucleotide sequence ID" value="NZ_JACBAZ010000001.1"/>
</dbReference>
<reference evidence="2 3" key="1">
    <citation type="submission" date="2020-07" db="EMBL/GenBank/DDBJ databases">
        <title>Roseicoccus Jingziensis gen. nov., sp. nov., isolated from coastal seawater.</title>
        <authorList>
            <person name="Feng X."/>
        </authorList>
    </citation>
    <scope>NUCLEOTIDE SEQUENCE [LARGE SCALE GENOMIC DNA]</scope>
    <source>
        <strain evidence="2 3">N1E253</strain>
    </source>
</reference>
<evidence type="ECO:0000259" key="1">
    <source>
        <dbReference type="Pfam" id="PF12697"/>
    </source>
</evidence>
<protein>
    <submittedName>
        <fullName evidence="2">Alpha/beta fold hydrolase</fullName>
    </submittedName>
</protein>
<organism evidence="2 3">
    <name type="scientific">Oceaniferula marina</name>
    <dbReference type="NCBI Taxonomy" id="2748318"/>
    <lineage>
        <taxon>Bacteria</taxon>
        <taxon>Pseudomonadati</taxon>
        <taxon>Verrucomicrobiota</taxon>
        <taxon>Verrucomicrobiia</taxon>
        <taxon>Verrucomicrobiales</taxon>
        <taxon>Verrucomicrobiaceae</taxon>
        <taxon>Oceaniferula</taxon>
    </lineage>
</organism>
<dbReference type="GO" id="GO:0016787">
    <property type="term" value="F:hydrolase activity"/>
    <property type="evidence" value="ECO:0007669"/>
    <property type="project" value="UniProtKB-KW"/>
</dbReference>
<feature type="domain" description="AB hydrolase-1" evidence="1">
    <location>
        <begin position="31"/>
        <end position="153"/>
    </location>
</feature>
<dbReference type="Proteomes" id="UP000557872">
    <property type="component" value="Unassembled WGS sequence"/>
</dbReference>
<sequence>MKQTIQRIGCLRPPMPWHKPRVADSANGDNVILLHGLWRSLWAMDPMARYLNSEGYRTINIPYPSFRKDISALMEQVLQEIEQHTDPAQPIHFVTHSLGGILTRHLLSSIPNDRLGCLVMLAPPNRGSEIVDWLENHPALLALLGPSGKRLARKQLNIPPLDSHLASAVIMGDRHPIPFFQKLLDEKNDGIVSVRDGRLDGLTCFEVVHSDHTMIASDPNVMQMTLNFLRSGQTSP</sequence>
<gene>
    <name evidence="2" type="ORF">HW115_03955</name>
</gene>
<comment type="caution">
    <text evidence="2">The sequence shown here is derived from an EMBL/GenBank/DDBJ whole genome shotgun (WGS) entry which is preliminary data.</text>
</comment>
<dbReference type="PANTHER" id="PTHR37946">
    <property type="entry name" value="SLL1969 PROTEIN"/>
    <property type="match status" value="1"/>
</dbReference>
<name>A0A851GC44_9BACT</name>
<keyword evidence="3" id="KW-1185">Reference proteome</keyword>
<dbReference type="Gene3D" id="3.40.50.1820">
    <property type="entry name" value="alpha/beta hydrolase"/>
    <property type="match status" value="1"/>
</dbReference>
<evidence type="ECO:0000313" key="2">
    <source>
        <dbReference type="EMBL" id="NWK54749.1"/>
    </source>
</evidence>
<accession>A0A851GC44</accession>
<keyword evidence="2" id="KW-0378">Hydrolase</keyword>
<proteinExistence type="predicted"/>
<dbReference type="InterPro" id="IPR029058">
    <property type="entry name" value="AB_hydrolase_fold"/>
</dbReference>